<reference evidence="2 3" key="1">
    <citation type="journal article" date="2016" name="Genome Biol. Evol.">
        <title>Gene Family Evolution Reflects Adaptation to Soil Environmental Stressors in the Genome of the Collembolan Orchesella cincta.</title>
        <authorList>
            <person name="Faddeeva-Vakhrusheva A."/>
            <person name="Derks M.F."/>
            <person name="Anvar S.Y."/>
            <person name="Agamennone V."/>
            <person name="Suring W."/>
            <person name="Smit S."/>
            <person name="van Straalen N.M."/>
            <person name="Roelofs D."/>
        </authorList>
    </citation>
    <scope>NUCLEOTIDE SEQUENCE [LARGE SCALE GENOMIC DNA]</scope>
    <source>
        <tissue evidence="2">Mixed pool</tissue>
    </source>
</reference>
<evidence type="ECO:0000313" key="2">
    <source>
        <dbReference type="EMBL" id="ODN04643.1"/>
    </source>
</evidence>
<evidence type="ECO:0000256" key="1">
    <source>
        <dbReference type="SAM" id="MobiDB-lite"/>
    </source>
</evidence>
<protein>
    <submittedName>
        <fullName evidence="2">Uncharacterized protein</fullName>
    </submittedName>
</protein>
<dbReference type="AlphaFoldDB" id="A0A1D2NHA4"/>
<dbReference type="Proteomes" id="UP000094527">
    <property type="component" value="Unassembled WGS sequence"/>
</dbReference>
<organism evidence="2 3">
    <name type="scientific">Orchesella cincta</name>
    <name type="common">Springtail</name>
    <name type="synonym">Podura cincta</name>
    <dbReference type="NCBI Taxonomy" id="48709"/>
    <lineage>
        <taxon>Eukaryota</taxon>
        <taxon>Metazoa</taxon>
        <taxon>Ecdysozoa</taxon>
        <taxon>Arthropoda</taxon>
        <taxon>Hexapoda</taxon>
        <taxon>Collembola</taxon>
        <taxon>Entomobryomorpha</taxon>
        <taxon>Entomobryoidea</taxon>
        <taxon>Orchesellidae</taxon>
        <taxon>Orchesellinae</taxon>
        <taxon>Orchesella</taxon>
    </lineage>
</organism>
<sequence>MSRNNLNQPSSPGRSNSLTPPGLFSRPRGENTGSARQSVSNVLEFSLSDSVAQDNPSSYSVRRYNHFANFRRHLNIPVTPPAEMDEHAEGAVGHSPSVSPDTISPSPRYSSLKPEEKKKDKKKDKKKGNKNKNENKEKKDIKKPPEDSDEEELPPTFRWVHIEIV</sequence>
<evidence type="ECO:0000313" key="3">
    <source>
        <dbReference type="Proteomes" id="UP000094527"/>
    </source>
</evidence>
<feature type="region of interest" description="Disordered" evidence="1">
    <location>
        <begin position="78"/>
        <end position="165"/>
    </location>
</feature>
<feature type="compositionally biased region" description="Polar residues" evidence="1">
    <location>
        <begin position="96"/>
        <end position="109"/>
    </location>
</feature>
<comment type="caution">
    <text evidence="2">The sequence shown here is derived from an EMBL/GenBank/DDBJ whole genome shotgun (WGS) entry which is preliminary data.</text>
</comment>
<feature type="compositionally biased region" description="Basic and acidic residues" evidence="1">
    <location>
        <begin position="131"/>
        <end position="146"/>
    </location>
</feature>
<feature type="region of interest" description="Disordered" evidence="1">
    <location>
        <begin position="1"/>
        <end position="37"/>
    </location>
</feature>
<dbReference type="EMBL" id="LJIJ01000039">
    <property type="protein sequence ID" value="ODN04643.1"/>
    <property type="molecule type" value="Genomic_DNA"/>
</dbReference>
<accession>A0A1D2NHA4</accession>
<proteinExistence type="predicted"/>
<name>A0A1D2NHA4_ORCCI</name>
<feature type="compositionally biased region" description="Polar residues" evidence="1">
    <location>
        <begin position="1"/>
        <end position="19"/>
    </location>
</feature>
<keyword evidence="3" id="KW-1185">Reference proteome</keyword>
<gene>
    <name evidence="2" type="ORF">Ocin01_02041</name>
</gene>
<feature type="compositionally biased region" description="Basic residues" evidence="1">
    <location>
        <begin position="119"/>
        <end position="130"/>
    </location>
</feature>